<dbReference type="EMBL" id="VUMN01000036">
    <property type="protein sequence ID" value="MSS59541.1"/>
    <property type="molecule type" value="Genomic_DNA"/>
</dbReference>
<dbReference type="AlphaFoldDB" id="A0A7X2THF9"/>
<evidence type="ECO:0000313" key="6">
    <source>
        <dbReference type="Proteomes" id="UP000461880"/>
    </source>
</evidence>
<dbReference type="Pfam" id="PF07804">
    <property type="entry name" value="HipA_C"/>
    <property type="match status" value="1"/>
</dbReference>
<name>A0A7X2THF9_9FIRM</name>
<dbReference type="PANTHER" id="PTHR37419:SF1">
    <property type="entry name" value="SERINE_THREONINE-PROTEIN KINASE TOXIN HIPA"/>
    <property type="match status" value="1"/>
</dbReference>
<dbReference type="Gene3D" id="1.10.1070.20">
    <property type="match status" value="1"/>
</dbReference>
<gene>
    <name evidence="5" type="ORF">FYJ51_11620</name>
</gene>
<proteinExistence type="inferred from homology"/>
<evidence type="ECO:0000256" key="3">
    <source>
        <dbReference type="ARBA" id="ARBA00022777"/>
    </source>
</evidence>
<evidence type="ECO:0000313" key="5">
    <source>
        <dbReference type="EMBL" id="MSS59541.1"/>
    </source>
</evidence>
<dbReference type="InterPro" id="IPR052028">
    <property type="entry name" value="HipA_Ser/Thr_kinase"/>
</dbReference>
<sequence>MKCLYCGKEIHDDASEEEKKTQWHKQCVHAFFGMEHLPNIDISEQNLEEMVRKSTGKGTTVTGVQKKLSLHYDPDSMRLTLIGEPAGYILKPGSEQYPYICEYEDAGMRICEAAGIRTVHHALIITDQSYAYITRRADRIISEDGTAYQKLAMEDFCQLSGRLTENKYQGSAESCGKVIRRYSSRYGTDLSEFFMRLIMSFMIGNSDMHNKNYSLIETEPGNRTYVLSPAYDLLPVNLILAEDQEESALTVNGKKRNLHRNDFLKCAEGAGLNRKAAEKMIDMLCSRKEAYLKAAQESFLPAAEQDKLISLIEERISRLIAH</sequence>
<protein>
    <submittedName>
        <fullName evidence="5">HipA domain-containing protein</fullName>
    </submittedName>
</protein>
<reference evidence="5 6" key="1">
    <citation type="submission" date="2019-08" db="EMBL/GenBank/DDBJ databases">
        <title>In-depth cultivation of the pig gut microbiome towards novel bacterial diversity and tailored functional studies.</title>
        <authorList>
            <person name="Wylensek D."/>
            <person name="Hitch T.C.A."/>
            <person name="Clavel T."/>
        </authorList>
    </citation>
    <scope>NUCLEOTIDE SEQUENCE [LARGE SCALE GENOMIC DNA]</scope>
    <source>
        <strain evidence="5 6">Oil+RF-744-GAM-WT-6</strain>
    </source>
</reference>
<comment type="similarity">
    <text evidence="1">Belongs to the HipA Ser/Thr kinase family.</text>
</comment>
<evidence type="ECO:0000256" key="1">
    <source>
        <dbReference type="ARBA" id="ARBA00010164"/>
    </source>
</evidence>
<keyword evidence="3" id="KW-0418">Kinase</keyword>
<organism evidence="5 6">
    <name type="scientific">Stecheria intestinalis</name>
    <dbReference type="NCBI Taxonomy" id="2606630"/>
    <lineage>
        <taxon>Bacteria</taxon>
        <taxon>Bacillati</taxon>
        <taxon>Bacillota</taxon>
        <taxon>Erysipelotrichia</taxon>
        <taxon>Erysipelotrichales</taxon>
        <taxon>Erysipelotrichaceae</taxon>
        <taxon>Stecheria</taxon>
    </lineage>
</organism>
<dbReference type="Proteomes" id="UP000461880">
    <property type="component" value="Unassembled WGS sequence"/>
</dbReference>
<dbReference type="InterPro" id="IPR012893">
    <property type="entry name" value="HipA-like_C"/>
</dbReference>
<accession>A0A7X2THF9</accession>
<dbReference type="GO" id="GO:0005829">
    <property type="term" value="C:cytosol"/>
    <property type="evidence" value="ECO:0007669"/>
    <property type="project" value="TreeGrafter"/>
</dbReference>
<keyword evidence="6" id="KW-1185">Reference proteome</keyword>
<dbReference type="RefSeq" id="WP_154505793.1">
    <property type="nucleotide sequence ID" value="NZ_VUMN01000036.1"/>
</dbReference>
<dbReference type="GO" id="GO:0004674">
    <property type="term" value="F:protein serine/threonine kinase activity"/>
    <property type="evidence" value="ECO:0007669"/>
    <property type="project" value="TreeGrafter"/>
</dbReference>
<evidence type="ECO:0000256" key="2">
    <source>
        <dbReference type="ARBA" id="ARBA00022679"/>
    </source>
</evidence>
<feature type="domain" description="HipA-like C-terminal" evidence="4">
    <location>
        <begin position="60"/>
        <end position="287"/>
    </location>
</feature>
<keyword evidence="2" id="KW-0808">Transferase</keyword>
<evidence type="ECO:0000259" key="4">
    <source>
        <dbReference type="Pfam" id="PF07804"/>
    </source>
</evidence>
<dbReference type="PANTHER" id="PTHR37419">
    <property type="entry name" value="SERINE/THREONINE-PROTEIN KINASE TOXIN HIPA"/>
    <property type="match status" value="1"/>
</dbReference>
<comment type="caution">
    <text evidence="5">The sequence shown here is derived from an EMBL/GenBank/DDBJ whole genome shotgun (WGS) entry which is preliminary data.</text>
</comment>